<dbReference type="Proteomes" id="UP000241885">
    <property type="component" value="Chromosome"/>
</dbReference>
<keyword evidence="8" id="KW-0807">Transducer</keyword>
<keyword evidence="13" id="KW-1185">Reference proteome</keyword>
<keyword evidence="6 9" id="KW-0472">Membrane</keyword>
<evidence type="ECO:0000313" key="12">
    <source>
        <dbReference type="EMBL" id="AVR87856.1"/>
    </source>
</evidence>
<organism evidence="12 13">
    <name type="scientific">Thauera aromatica K172</name>
    <dbReference type="NCBI Taxonomy" id="44139"/>
    <lineage>
        <taxon>Bacteria</taxon>
        <taxon>Pseudomonadati</taxon>
        <taxon>Pseudomonadota</taxon>
        <taxon>Betaproteobacteria</taxon>
        <taxon>Rhodocyclales</taxon>
        <taxon>Zoogloeaceae</taxon>
        <taxon>Thauera</taxon>
    </lineage>
</organism>
<keyword evidence="5 9" id="KW-1133">Transmembrane helix</keyword>
<dbReference type="Pfam" id="PF17200">
    <property type="entry name" value="sCache_2"/>
    <property type="match status" value="1"/>
</dbReference>
<comment type="similarity">
    <text evidence="7">Belongs to the methyl-accepting chemotaxis (MCP) protein family.</text>
</comment>
<dbReference type="Pfam" id="PF00015">
    <property type="entry name" value="MCPsignal"/>
    <property type="match status" value="1"/>
</dbReference>
<dbReference type="InterPro" id="IPR004089">
    <property type="entry name" value="MCPsignal_dom"/>
</dbReference>
<dbReference type="SMART" id="SM00304">
    <property type="entry name" value="HAMP"/>
    <property type="match status" value="1"/>
</dbReference>
<dbReference type="OrthoDB" id="8899037at2"/>
<dbReference type="Gene3D" id="3.30.450.20">
    <property type="entry name" value="PAS domain"/>
    <property type="match status" value="1"/>
</dbReference>
<dbReference type="PANTHER" id="PTHR43531:SF14">
    <property type="entry name" value="METHYL-ACCEPTING CHEMOTAXIS PROTEIN I-RELATED"/>
    <property type="match status" value="1"/>
</dbReference>
<evidence type="ECO:0000259" key="10">
    <source>
        <dbReference type="PROSITE" id="PS50111"/>
    </source>
</evidence>
<sequence>MNTTYNGLVKAGYFAQRGADAAALPRQRRQGRRWHPLGGGLWLLGRLHWLGKFAVVSVAALAASIGGALGGLPVALGGAGVLLYLLAALCAGQAEALKQLRQAMERTAAGDLRAHTRVDTRDELGELSGLLERMVESLSAVVADIRSNAALVAHAGRSLTVDSRALSERTEEQAASLGQTAASVEEISSTVLSNAHTAREVDQRATRVSAAVDAGAQAMESAVRSVEAIQQDARRMNEIIGVIDSIAFQTNILALNASVEAARAGEQGRGFAVVADEVRNLAQRSADAAREIRQLIKTSVQQVERSVELIRHAGDGIAQMAAGIHGVAASMSEISHSSGEQSTGLREISTAVQQLDRITQDNAQMVGAAVQHAEALEGRAATLTHAVAAFRLQQGTADEAVALVERAAALWRSGVGRERFLHTITDRNQSYHDRDMYLFALDAQGTYLAFGGNPEKVGSRVRDIPGIDVDRLVGDIVAQAERGPGWVEYDIVNPVSGAVQTKMSYVCKAEADLYFGCGVYKVFTGRG</sequence>
<evidence type="ECO:0000256" key="7">
    <source>
        <dbReference type="ARBA" id="ARBA00029447"/>
    </source>
</evidence>
<dbReference type="GO" id="GO:0006935">
    <property type="term" value="P:chemotaxis"/>
    <property type="evidence" value="ECO:0007669"/>
    <property type="project" value="TreeGrafter"/>
</dbReference>
<feature type="domain" description="HAMP" evidence="11">
    <location>
        <begin position="91"/>
        <end position="143"/>
    </location>
</feature>
<evidence type="ECO:0000313" key="13">
    <source>
        <dbReference type="Proteomes" id="UP000241885"/>
    </source>
</evidence>
<evidence type="ECO:0000259" key="11">
    <source>
        <dbReference type="PROSITE" id="PS50885"/>
    </source>
</evidence>
<dbReference type="PANTHER" id="PTHR43531">
    <property type="entry name" value="PROTEIN ICFG"/>
    <property type="match status" value="1"/>
</dbReference>
<evidence type="ECO:0000256" key="8">
    <source>
        <dbReference type="PROSITE-ProRule" id="PRU00284"/>
    </source>
</evidence>
<keyword evidence="2" id="KW-1003">Cell membrane</keyword>
<comment type="subcellular location">
    <subcellularLocation>
        <location evidence="1">Cell membrane</location>
        <topology evidence="1">Multi-pass membrane protein</topology>
    </subcellularLocation>
</comment>
<gene>
    <name evidence="12" type="ORF">Tharo_0914</name>
</gene>
<dbReference type="SMART" id="SM00283">
    <property type="entry name" value="MA"/>
    <property type="match status" value="1"/>
</dbReference>
<evidence type="ECO:0000256" key="4">
    <source>
        <dbReference type="ARBA" id="ARBA00022692"/>
    </source>
</evidence>
<dbReference type="GO" id="GO:0007165">
    <property type="term" value="P:signal transduction"/>
    <property type="evidence" value="ECO:0007669"/>
    <property type="project" value="UniProtKB-KW"/>
</dbReference>
<evidence type="ECO:0000256" key="5">
    <source>
        <dbReference type="ARBA" id="ARBA00022989"/>
    </source>
</evidence>
<reference evidence="12 13" key="1">
    <citation type="submission" date="2018-03" db="EMBL/GenBank/DDBJ databases">
        <title>Complete genome sequence of Thauera aromatica, a model organism for studying aromatic compound degradation under denitrifying conditions.</title>
        <authorList>
            <person name="Lo H.-Y."/>
            <person name="Goris T."/>
            <person name="Boll M."/>
            <person name="Mueller J.A."/>
        </authorList>
    </citation>
    <scope>NUCLEOTIDE SEQUENCE [LARGE SCALE GENOMIC DNA]</scope>
    <source>
        <strain evidence="12 13">K172</strain>
    </source>
</reference>
<dbReference type="RefSeq" id="WP_107220183.1">
    <property type="nucleotide sequence ID" value="NZ_CP028339.1"/>
</dbReference>
<dbReference type="AlphaFoldDB" id="A0A2R4BKK3"/>
<dbReference type="InterPro" id="IPR003660">
    <property type="entry name" value="HAMP_dom"/>
</dbReference>
<dbReference type="InterPro" id="IPR051310">
    <property type="entry name" value="MCP_chemotaxis"/>
</dbReference>
<dbReference type="PROSITE" id="PS50885">
    <property type="entry name" value="HAMP"/>
    <property type="match status" value="1"/>
</dbReference>
<keyword evidence="3" id="KW-0488">Methylation</keyword>
<dbReference type="KEGG" id="tak:Tharo_0914"/>
<dbReference type="CDD" id="cd11386">
    <property type="entry name" value="MCP_signal"/>
    <property type="match status" value="1"/>
</dbReference>
<evidence type="ECO:0000256" key="1">
    <source>
        <dbReference type="ARBA" id="ARBA00004651"/>
    </source>
</evidence>
<dbReference type="InterPro" id="IPR033480">
    <property type="entry name" value="sCache_2"/>
</dbReference>
<name>A0A2R4BKK3_THAAR</name>
<evidence type="ECO:0000256" key="3">
    <source>
        <dbReference type="ARBA" id="ARBA00022481"/>
    </source>
</evidence>
<dbReference type="PROSITE" id="PS50111">
    <property type="entry name" value="CHEMOTAXIS_TRANSDUC_2"/>
    <property type="match status" value="1"/>
</dbReference>
<protein>
    <submittedName>
        <fullName evidence="12">Methyl-accepting chemotaxis protein I</fullName>
    </submittedName>
</protein>
<feature type="transmembrane region" description="Helical" evidence="9">
    <location>
        <begin position="49"/>
        <end position="69"/>
    </location>
</feature>
<dbReference type="Gene3D" id="1.10.287.950">
    <property type="entry name" value="Methyl-accepting chemotaxis protein"/>
    <property type="match status" value="1"/>
</dbReference>
<dbReference type="SUPFAM" id="SSF58104">
    <property type="entry name" value="Methyl-accepting chemotaxis protein (MCP) signaling domain"/>
    <property type="match status" value="1"/>
</dbReference>
<evidence type="ECO:0000256" key="6">
    <source>
        <dbReference type="ARBA" id="ARBA00023136"/>
    </source>
</evidence>
<evidence type="ECO:0000256" key="9">
    <source>
        <dbReference type="SAM" id="Phobius"/>
    </source>
</evidence>
<proteinExistence type="inferred from homology"/>
<dbReference type="Pfam" id="PF00672">
    <property type="entry name" value="HAMP"/>
    <property type="match status" value="1"/>
</dbReference>
<dbReference type="GO" id="GO:0005886">
    <property type="term" value="C:plasma membrane"/>
    <property type="evidence" value="ECO:0007669"/>
    <property type="project" value="UniProtKB-SubCell"/>
</dbReference>
<dbReference type="CDD" id="cd06225">
    <property type="entry name" value="HAMP"/>
    <property type="match status" value="1"/>
</dbReference>
<keyword evidence="4 9" id="KW-0812">Transmembrane</keyword>
<accession>A0A2R4BKK3</accession>
<feature type="domain" description="Methyl-accepting transducer" evidence="10">
    <location>
        <begin position="148"/>
        <end position="377"/>
    </location>
</feature>
<dbReference type="GO" id="GO:0004888">
    <property type="term" value="F:transmembrane signaling receptor activity"/>
    <property type="evidence" value="ECO:0007669"/>
    <property type="project" value="TreeGrafter"/>
</dbReference>
<evidence type="ECO:0000256" key="2">
    <source>
        <dbReference type="ARBA" id="ARBA00022475"/>
    </source>
</evidence>
<dbReference type="FunFam" id="1.10.287.950:FF:000001">
    <property type="entry name" value="Methyl-accepting chemotaxis sensory transducer"/>
    <property type="match status" value="1"/>
</dbReference>
<dbReference type="EMBL" id="CP028339">
    <property type="protein sequence ID" value="AVR87856.1"/>
    <property type="molecule type" value="Genomic_DNA"/>
</dbReference>